<feature type="compositionally biased region" description="Pro residues" evidence="1">
    <location>
        <begin position="40"/>
        <end position="59"/>
    </location>
</feature>
<proteinExistence type="predicted"/>
<evidence type="ECO:0000313" key="2">
    <source>
        <dbReference type="EMBL" id="NDV38468.1"/>
    </source>
</evidence>
<feature type="compositionally biased region" description="Basic and acidic residues" evidence="1">
    <location>
        <begin position="103"/>
        <end position="120"/>
    </location>
</feature>
<feature type="region of interest" description="Disordered" evidence="1">
    <location>
        <begin position="25"/>
        <end position="121"/>
    </location>
</feature>
<reference evidence="2" key="1">
    <citation type="journal article" date="2020" name="J. Eukaryot. Microbiol.">
        <title>De novo Sequencing, Assembly and Annotation of the Transcriptome for the Free-Living Testate Amoeba Arcella intermedia.</title>
        <authorList>
            <person name="Ribeiro G.M."/>
            <person name="Porfirio-Sousa A.L."/>
            <person name="Maurer-Alcala X.X."/>
            <person name="Katz L.A."/>
            <person name="Lahr D.J.G."/>
        </authorList>
    </citation>
    <scope>NUCLEOTIDE SEQUENCE</scope>
</reference>
<feature type="compositionally biased region" description="Low complexity" evidence="1">
    <location>
        <begin position="60"/>
        <end position="87"/>
    </location>
</feature>
<protein>
    <submittedName>
        <fullName evidence="2">Uncharacterized protein</fullName>
    </submittedName>
</protein>
<dbReference type="AlphaFoldDB" id="A0A6B2LP31"/>
<sequence length="150" mass="16006">MASLQPRQNDLLASSPGRKLGFARTMTGLTKANVVEKLPTPTPPPTPTSSNPTQPPPTKSTPTPSSTLAPAPASNPTPSATSASIATFQPQLTTNTKTHALPRIRDDQTPRNNSDKKKTDANINQLLVELGVDKEGDDNLLEKFLDQNKT</sequence>
<accession>A0A6B2LP31</accession>
<organism evidence="2">
    <name type="scientific">Arcella intermedia</name>
    <dbReference type="NCBI Taxonomy" id="1963864"/>
    <lineage>
        <taxon>Eukaryota</taxon>
        <taxon>Amoebozoa</taxon>
        <taxon>Tubulinea</taxon>
        <taxon>Elardia</taxon>
        <taxon>Arcellinida</taxon>
        <taxon>Sphaerothecina</taxon>
        <taxon>Arcellidae</taxon>
        <taxon>Arcella</taxon>
    </lineage>
</organism>
<dbReference type="EMBL" id="GIBP01009499">
    <property type="protein sequence ID" value="NDV38468.1"/>
    <property type="molecule type" value="Transcribed_RNA"/>
</dbReference>
<evidence type="ECO:0000256" key="1">
    <source>
        <dbReference type="SAM" id="MobiDB-lite"/>
    </source>
</evidence>
<name>A0A6B2LP31_9EUKA</name>
<feature type="compositionally biased region" description="Polar residues" evidence="1">
    <location>
        <begin position="88"/>
        <end position="98"/>
    </location>
</feature>